<gene>
    <name evidence="1" type="ORF">SELSPUOL_00006</name>
</gene>
<name>C9LRF4_SELS3</name>
<organism evidence="1 2">
    <name type="scientific">Selenomonas sputigena (strain ATCC 35185 / DSM 20758 / CCUG 44933 / VPI D19B-28)</name>
    <dbReference type="NCBI Taxonomy" id="546271"/>
    <lineage>
        <taxon>Bacteria</taxon>
        <taxon>Bacillati</taxon>
        <taxon>Bacillota</taxon>
        <taxon>Negativicutes</taxon>
        <taxon>Selenomonadales</taxon>
        <taxon>Selenomonadaceae</taxon>
        <taxon>Selenomonas</taxon>
    </lineage>
</organism>
<dbReference type="EMBL" id="ACKP02000001">
    <property type="protein sequence ID" value="EEX78564.1"/>
    <property type="molecule type" value="Genomic_DNA"/>
</dbReference>
<accession>C9LRF4</accession>
<dbReference type="OrthoDB" id="2292605at2"/>
<dbReference type="eggNOG" id="ENOG5032WHI">
    <property type="taxonomic scope" value="Bacteria"/>
</dbReference>
<sequence>MTERSIVMKYISGLHALNIPCRLETGGDWHTLSLSWENIPLWNTEKSPFGTEGIEQHHSLMGKKGIFYIANHIRACLDLLLTGDFSNLQGMRRDYICTDIYDADIFAAVWKLRETAHWTDIDRFMEKEYRMKWILFRNEQEANEYRTNASYRNHA</sequence>
<evidence type="ECO:0000313" key="2">
    <source>
        <dbReference type="Proteomes" id="UP000003505"/>
    </source>
</evidence>
<proteinExistence type="predicted"/>
<protein>
    <submittedName>
        <fullName evidence="1">Uncharacterized protein</fullName>
    </submittedName>
</protein>
<dbReference type="AlphaFoldDB" id="C9LRF4"/>
<reference evidence="1 2" key="1">
    <citation type="submission" date="2009-09" db="EMBL/GenBank/DDBJ databases">
        <authorList>
            <person name="Weinstock G."/>
            <person name="Sodergren E."/>
            <person name="Clifton S."/>
            <person name="Fulton L."/>
            <person name="Fulton B."/>
            <person name="Courtney L."/>
            <person name="Fronick C."/>
            <person name="Harrison M."/>
            <person name="Strong C."/>
            <person name="Farmer C."/>
            <person name="Delahaunty K."/>
            <person name="Markovic C."/>
            <person name="Hall O."/>
            <person name="Minx P."/>
            <person name="Tomlinson C."/>
            <person name="Mitreva M."/>
            <person name="Nelson J."/>
            <person name="Hou S."/>
            <person name="Wollam A."/>
            <person name="Pepin K.H."/>
            <person name="Johnson M."/>
            <person name="Bhonagiri V."/>
            <person name="Nash W.E."/>
            <person name="Warren W."/>
            <person name="Chinwalla A."/>
            <person name="Mardis E.R."/>
            <person name="Wilson R.K."/>
        </authorList>
    </citation>
    <scope>NUCLEOTIDE SEQUENCE [LARGE SCALE GENOMIC DNA]</scope>
    <source>
        <strain evidence="2">ATCC 35185 / DSM 20758 / VPI D19B-28</strain>
    </source>
</reference>
<evidence type="ECO:0000313" key="1">
    <source>
        <dbReference type="EMBL" id="EEX78564.1"/>
    </source>
</evidence>
<comment type="caution">
    <text evidence="1">The sequence shown here is derived from an EMBL/GenBank/DDBJ whole genome shotgun (WGS) entry which is preliminary data.</text>
</comment>
<dbReference type="Proteomes" id="UP000003505">
    <property type="component" value="Unassembled WGS sequence"/>
</dbReference>